<proteinExistence type="predicted"/>
<accession>X1IYP9</accession>
<feature type="non-terminal residue" evidence="1">
    <location>
        <position position="1"/>
    </location>
</feature>
<reference evidence="1" key="1">
    <citation type="journal article" date="2014" name="Front. Microbiol.">
        <title>High frequency of phylogenetically diverse reductive dehalogenase-homologous genes in deep subseafloor sedimentary metagenomes.</title>
        <authorList>
            <person name="Kawai M."/>
            <person name="Futagami T."/>
            <person name="Toyoda A."/>
            <person name="Takaki Y."/>
            <person name="Nishi S."/>
            <person name="Hori S."/>
            <person name="Arai W."/>
            <person name="Tsubouchi T."/>
            <person name="Morono Y."/>
            <person name="Uchiyama I."/>
            <person name="Ito T."/>
            <person name="Fujiyama A."/>
            <person name="Inagaki F."/>
            <person name="Takami H."/>
        </authorList>
    </citation>
    <scope>NUCLEOTIDE SEQUENCE</scope>
    <source>
        <strain evidence="1">Expedition CK06-06</strain>
    </source>
</reference>
<dbReference type="EMBL" id="BARU01032966">
    <property type="protein sequence ID" value="GAH62663.1"/>
    <property type="molecule type" value="Genomic_DNA"/>
</dbReference>
<sequence>PDFSYLFDRMDKDKDLYLLDPYKLKSFDGTDMPKVVSTTLNDPAVFAHRAIAILSSADPQRLVESDTMNATQENDVEQFMEALEYENDARLARMVRGMAFSFFCEQACVRGWLTGASLLREDKNHNLVVDRRPLDSRCVTYEPGLDGLHWGCYKTTRSRRKILDEYGHDIAPEEKIEIRDTYSRTHNQVWIGEDKIRDRLHPFKKPNGDGYVPFVIQPIPTGSMLQDDDVLLHQGESIFALDRAIYPKLNEMVSVLENLT</sequence>
<evidence type="ECO:0000313" key="1">
    <source>
        <dbReference type="EMBL" id="GAH62663.1"/>
    </source>
</evidence>
<gene>
    <name evidence="1" type="ORF">S03H2_51914</name>
</gene>
<protein>
    <submittedName>
        <fullName evidence="1">Uncharacterized protein</fullName>
    </submittedName>
</protein>
<organism evidence="1">
    <name type="scientific">marine sediment metagenome</name>
    <dbReference type="NCBI Taxonomy" id="412755"/>
    <lineage>
        <taxon>unclassified sequences</taxon>
        <taxon>metagenomes</taxon>
        <taxon>ecological metagenomes</taxon>
    </lineage>
</organism>
<comment type="caution">
    <text evidence="1">The sequence shown here is derived from an EMBL/GenBank/DDBJ whole genome shotgun (WGS) entry which is preliminary data.</text>
</comment>
<dbReference type="AlphaFoldDB" id="X1IYP9"/>
<name>X1IYP9_9ZZZZ</name>
<feature type="non-terminal residue" evidence="1">
    <location>
        <position position="260"/>
    </location>
</feature>